<feature type="non-terminal residue" evidence="2">
    <location>
        <position position="104"/>
    </location>
</feature>
<keyword evidence="1" id="KW-1133">Transmembrane helix</keyword>
<name>A0A0F8ZB45_9ZZZZ</name>
<dbReference type="EMBL" id="LAZR01048837">
    <property type="protein sequence ID" value="KKK91022.1"/>
    <property type="molecule type" value="Genomic_DNA"/>
</dbReference>
<keyword evidence="1" id="KW-0472">Membrane</keyword>
<feature type="transmembrane region" description="Helical" evidence="1">
    <location>
        <begin position="62"/>
        <end position="80"/>
    </location>
</feature>
<dbReference type="AlphaFoldDB" id="A0A0F8ZB45"/>
<gene>
    <name evidence="2" type="ORF">LCGC14_2717110</name>
</gene>
<sequence length="104" mass="11341">MLNVEMDKNGSFFNYTYGGVTALGRYRANGIADIGGVDSDWNYPFEVTPSGSSDPTSGQGSFFLMTFGTIFFMTLFFFALSVMVKGAIRFGFIGFSFVCGLITI</sequence>
<evidence type="ECO:0000256" key="1">
    <source>
        <dbReference type="SAM" id="Phobius"/>
    </source>
</evidence>
<protein>
    <submittedName>
        <fullName evidence="2">Uncharacterized protein</fullName>
    </submittedName>
</protein>
<reference evidence="2" key="1">
    <citation type="journal article" date="2015" name="Nature">
        <title>Complex archaea that bridge the gap between prokaryotes and eukaryotes.</title>
        <authorList>
            <person name="Spang A."/>
            <person name="Saw J.H."/>
            <person name="Jorgensen S.L."/>
            <person name="Zaremba-Niedzwiedzka K."/>
            <person name="Martijn J."/>
            <person name="Lind A.E."/>
            <person name="van Eijk R."/>
            <person name="Schleper C."/>
            <person name="Guy L."/>
            <person name="Ettema T.J."/>
        </authorList>
    </citation>
    <scope>NUCLEOTIDE SEQUENCE</scope>
</reference>
<proteinExistence type="predicted"/>
<organism evidence="2">
    <name type="scientific">marine sediment metagenome</name>
    <dbReference type="NCBI Taxonomy" id="412755"/>
    <lineage>
        <taxon>unclassified sequences</taxon>
        <taxon>metagenomes</taxon>
        <taxon>ecological metagenomes</taxon>
    </lineage>
</organism>
<accession>A0A0F8ZB45</accession>
<comment type="caution">
    <text evidence="2">The sequence shown here is derived from an EMBL/GenBank/DDBJ whole genome shotgun (WGS) entry which is preliminary data.</text>
</comment>
<keyword evidence="1" id="KW-0812">Transmembrane</keyword>
<evidence type="ECO:0000313" key="2">
    <source>
        <dbReference type="EMBL" id="KKK91022.1"/>
    </source>
</evidence>